<dbReference type="AlphaFoldDB" id="A0A5Y3W2N7"/>
<proteinExistence type="predicted"/>
<name>A0A5Y3W2N7_SALDZ</name>
<gene>
    <name evidence="1" type="ORF">DLB95_08095</name>
</gene>
<accession>A0A5Y3W2N7</accession>
<organism evidence="1">
    <name type="scientific">Salmonella diarizonae</name>
    <dbReference type="NCBI Taxonomy" id="59204"/>
    <lineage>
        <taxon>Bacteria</taxon>
        <taxon>Pseudomonadati</taxon>
        <taxon>Pseudomonadota</taxon>
        <taxon>Gammaproteobacteria</taxon>
        <taxon>Enterobacterales</taxon>
        <taxon>Enterobacteriaceae</taxon>
        <taxon>Salmonella</taxon>
    </lineage>
</organism>
<dbReference type="Proteomes" id="UP000839781">
    <property type="component" value="Unassembled WGS sequence"/>
</dbReference>
<dbReference type="EMBL" id="AAIYJF010000004">
    <property type="protein sequence ID" value="ECJ4377250.1"/>
    <property type="molecule type" value="Genomic_DNA"/>
</dbReference>
<comment type="caution">
    <text evidence="1">The sequence shown here is derived from an EMBL/GenBank/DDBJ whole genome shotgun (WGS) entry which is preliminary data.</text>
</comment>
<protein>
    <submittedName>
        <fullName evidence="1">Uncharacterized protein</fullName>
    </submittedName>
</protein>
<evidence type="ECO:0000313" key="1">
    <source>
        <dbReference type="EMBL" id="ECJ4377250.1"/>
    </source>
</evidence>
<reference evidence="1" key="1">
    <citation type="submission" date="2018-05" db="EMBL/GenBank/DDBJ databases">
        <authorList>
            <person name="Ashton P.M."/>
            <person name="Dallman T."/>
            <person name="Nair S."/>
            <person name="De Pinna E."/>
            <person name="Peters T."/>
            <person name="Grant K."/>
        </authorList>
    </citation>
    <scope>NUCLEOTIDE SEQUENCE [LARGE SCALE GENOMIC DNA]</scope>
    <source>
        <strain evidence="1">474878</strain>
    </source>
</reference>
<sequence>MSEKLNARELAFHYLASQHEKLSEEAYLEKLMKAEAEFSRLLESANPPKFNDPLETFHQLGKQA</sequence>